<dbReference type="InterPro" id="IPR001789">
    <property type="entry name" value="Sig_transdc_resp-reg_receiver"/>
</dbReference>
<dbReference type="FunFam" id="1.10.10.10:FF:000018">
    <property type="entry name" value="DNA-binding response regulator ResD"/>
    <property type="match status" value="1"/>
</dbReference>
<feature type="DNA-binding region" description="OmpR/PhoB-type" evidence="7">
    <location>
        <begin position="134"/>
        <end position="232"/>
    </location>
</feature>
<dbReference type="RefSeq" id="WP_074999206.1">
    <property type="nucleotide sequence ID" value="NZ_FOGO01000002.1"/>
</dbReference>
<evidence type="ECO:0000259" key="9">
    <source>
        <dbReference type="PROSITE" id="PS51755"/>
    </source>
</evidence>
<dbReference type="PROSITE" id="PS50110">
    <property type="entry name" value="RESPONSE_REGULATORY"/>
    <property type="match status" value="1"/>
</dbReference>
<evidence type="ECO:0000256" key="5">
    <source>
        <dbReference type="ARBA" id="ARBA00023163"/>
    </source>
</evidence>
<dbReference type="InterPro" id="IPR016032">
    <property type="entry name" value="Sig_transdc_resp-reg_C-effctor"/>
</dbReference>
<evidence type="ECO:0000256" key="2">
    <source>
        <dbReference type="ARBA" id="ARBA00023012"/>
    </source>
</evidence>
<dbReference type="Gene3D" id="6.10.250.690">
    <property type="match status" value="1"/>
</dbReference>
<name>A0A1H9Q9E9_9ACTN</name>
<dbReference type="GO" id="GO:0000976">
    <property type="term" value="F:transcription cis-regulatory region binding"/>
    <property type="evidence" value="ECO:0007669"/>
    <property type="project" value="TreeGrafter"/>
</dbReference>
<dbReference type="GO" id="GO:0000156">
    <property type="term" value="F:phosphorelay response regulator activity"/>
    <property type="evidence" value="ECO:0007669"/>
    <property type="project" value="TreeGrafter"/>
</dbReference>
<keyword evidence="3" id="KW-0805">Transcription regulation</keyword>
<keyword evidence="5" id="KW-0804">Transcription</keyword>
<evidence type="ECO:0000313" key="10">
    <source>
        <dbReference type="EMBL" id="SER56775.1"/>
    </source>
</evidence>
<dbReference type="SMART" id="SM00448">
    <property type="entry name" value="REC"/>
    <property type="match status" value="1"/>
</dbReference>
<dbReference type="FunFam" id="3.40.50.2300:FF:000001">
    <property type="entry name" value="DNA-binding response regulator PhoB"/>
    <property type="match status" value="1"/>
</dbReference>
<dbReference type="InterPro" id="IPR001867">
    <property type="entry name" value="OmpR/PhoB-type_DNA-bd"/>
</dbReference>
<gene>
    <name evidence="10" type="ORF">SAMN05421870_102528</name>
</gene>
<sequence length="239" mass="26317">MQPPPAGRVLVVDDDPTVAEVVTGYLQRAGYAVDRAETGPDALEHAAARWPDLVVLDLMLPGMDGLEVCRQLRGRGPVPVIMLTALGDEGDRVLGLEVGADDYVTKPFSPRELVLRVESVLRRSRHAEEAPRPAAVLRAGGLAVDPLARRAARDGTELSLTVREFDLLAHLLRHPARAFSREELMREVWGWAFGDLSTVTVHVRRLRAKIEDDPAQPRLIQTVWGVGYRFDPGADAQED</sequence>
<evidence type="ECO:0000256" key="3">
    <source>
        <dbReference type="ARBA" id="ARBA00023015"/>
    </source>
</evidence>
<dbReference type="Proteomes" id="UP000182841">
    <property type="component" value="Unassembled WGS sequence"/>
</dbReference>
<dbReference type="SUPFAM" id="SSF52172">
    <property type="entry name" value="CheY-like"/>
    <property type="match status" value="1"/>
</dbReference>
<evidence type="ECO:0000256" key="6">
    <source>
        <dbReference type="PROSITE-ProRule" id="PRU00169"/>
    </source>
</evidence>
<feature type="domain" description="OmpR/PhoB-type" evidence="9">
    <location>
        <begin position="134"/>
        <end position="232"/>
    </location>
</feature>
<dbReference type="AlphaFoldDB" id="A0A1H9Q9E9"/>
<dbReference type="PANTHER" id="PTHR48111:SF4">
    <property type="entry name" value="DNA-BINDING DUAL TRANSCRIPTIONAL REGULATOR OMPR"/>
    <property type="match status" value="1"/>
</dbReference>
<dbReference type="SMART" id="SM00862">
    <property type="entry name" value="Trans_reg_C"/>
    <property type="match status" value="1"/>
</dbReference>
<accession>A0A1H9Q9E9</accession>
<dbReference type="InterPro" id="IPR039420">
    <property type="entry name" value="WalR-like"/>
</dbReference>
<dbReference type="STRING" id="943816.AN217_03405"/>
<dbReference type="SUPFAM" id="SSF46894">
    <property type="entry name" value="C-terminal effector domain of the bipartite response regulators"/>
    <property type="match status" value="1"/>
</dbReference>
<dbReference type="GO" id="GO:0032993">
    <property type="term" value="C:protein-DNA complex"/>
    <property type="evidence" value="ECO:0007669"/>
    <property type="project" value="TreeGrafter"/>
</dbReference>
<feature type="domain" description="Response regulatory" evidence="8">
    <location>
        <begin position="8"/>
        <end position="121"/>
    </location>
</feature>
<dbReference type="CDD" id="cd17574">
    <property type="entry name" value="REC_OmpR"/>
    <property type="match status" value="1"/>
</dbReference>
<dbReference type="GO" id="GO:0005829">
    <property type="term" value="C:cytosol"/>
    <property type="evidence" value="ECO:0007669"/>
    <property type="project" value="TreeGrafter"/>
</dbReference>
<keyword evidence="2" id="KW-0902">Two-component regulatory system</keyword>
<dbReference type="Pfam" id="PF00072">
    <property type="entry name" value="Response_reg"/>
    <property type="match status" value="1"/>
</dbReference>
<dbReference type="Pfam" id="PF00486">
    <property type="entry name" value="Trans_reg_C"/>
    <property type="match status" value="1"/>
</dbReference>
<evidence type="ECO:0000256" key="4">
    <source>
        <dbReference type="ARBA" id="ARBA00023125"/>
    </source>
</evidence>
<keyword evidence="4 7" id="KW-0238">DNA-binding</keyword>
<evidence type="ECO:0000256" key="7">
    <source>
        <dbReference type="PROSITE-ProRule" id="PRU01091"/>
    </source>
</evidence>
<keyword evidence="1 6" id="KW-0597">Phosphoprotein</keyword>
<dbReference type="PROSITE" id="PS51755">
    <property type="entry name" value="OMPR_PHOB"/>
    <property type="match status" value="1"/>
</dbReference>
<proteinExistence type="predicted"/>
<organism evidence="10 11">
    <name type="scientific">Streptomyces qinglanensis</name>
    <dbReference type="NCBI Taxonomy" id="943816"/>
    <lineage>
        <taxon>Bacteria</taxon>
        <taxon>Bacillati</taxon>
        <taxon>Actinomycetota</taxon>
        <taxon>Actinomycetes</taxon>
        <taxon>Kitasatosporales</taxon>
        <taxon>Streptomycetaceae</taxon>
        <taxon>Streptomyces</taxon>
    </lineage>
</organism>
<dbReference type="PANTHER" id="PTHR48111">
    <property type="entry name" value="REGULATOR OF RPOS"/>
    <property type="match status" value="1"/>
</dbReference>
<dbReference type="CDD" id="cd00383">
    <property type="entry name" value="trans_reg_C"/>
    <property type="match status" value="1"/>
</dbReference>
<dbReference type="OrthoDB" id="3197131at2"/>
<dbReference type="EMBL" id="FOGO01000002">
    <property type="protein sequence ID" value="SER56775.1"/>
    <property type="molecule type" value="Genomic_DNA"/>
</dbReference>
<protein>
    <submittedName>
        <fullName evidence="10">DNA-binding response regulator, OmpR family, contains REC and winged-helix (WHTH) domain</fullName>
    </submittedName>
</protein>
<keyword evidence="11" id="KW-1185">Reference proteome</keyword>
<evidence type="ECO:0000256" key="1">
    <source>
        <dbReference type="ARBA" id="ARBA00022553"/>
    </source>
</evidence>
<feature type="modified residue" description="4-aspartylphosphate" evidence="6">
    <location>
        <position position="57"/>
    </location>
</feature>
<evidence type="ECO:0000313" key="11">
    <source>
        <dbReference type="Proteomes" id="UP000182841"/>
    </source>
</evidence>
<dbReference type="InterPro" id="IPR036388">
    <property type="entry name" value="WH-like_DNA-bd_sf"/>
</dbReference>
<evidence type="ECO:0000259" key="8">
    <source>
        <dbReference type="PROSITE" id="PS50110"/>
    </source>
</evidence>
<dbReference type="Gene3D" id="1.10.10.10">
    <property type="entry name" value="Winged helix-like DNA-binding domain superfamily/Winged helix DNA-binding domain"/>
    <property type="match status" value="1"/>
</dbReference>
<dbReference type="Gene3D" id="3.40.50.2300">
    <property type="match status" value="1"/>
</dbReference>
<dbReference type="GO" id="GO:0006355">
    <property type="term" value="P:regulation of DNA-templated transcription"/>
    <property type="evidence" value="ECO:0007669"/>
    <property type="project" value="InterPro"/>
</dbReference>
<dbReference type="InterPro" id="IPR011006">
    <property type="entry name" value="CheY-like_superfamily"/>
</dbReference>
<reference evidence="11" key="1">
    <citation type="submission" date="2016-10" db="EMBL/GenBank/DDBJ databases">
        <authorList>
            <person name="Varghese N."/>
            <person name="Submissions S."/>
        </authorList>
    </citation>
    <scope>NUCLEOTIDE SEQUENCE [LARGE SCALE GENOMIC DNA]</scope>
    <source>
        <strain evidence="11">CGMCC 4.6825</strain>
    </source>
</reference>